<comment type="caution">
    <text evidence="2">The sequence shown here is derived from an EMBL/GenBank/DDBJ whole genome shotgun (WGS) entry which is preliminary data.</text>
</comment>
<protein>
    <submittedName>
        <fullName evidence="2">Uncharacterized protein</fullName>
    </submittedName>
</protein>
<keyword evidence="3" id="KW-1185">Reference proteome</keyword>
<feature type="compositionally biased region" description="Basic and acidic residues" evidence="1">
    <location>
        <begin position="28"/>
        <end position="59"/>
    </location>
</feature>
<sequence length="71" mass="8275">MPNKKSRYDSKTNRPIDQLPGDAARWNQELRTKPPRDNPKNLQESKHKERSTSQEEGKGRRLRAAMKGKCE</sequence>
<feature type="non-terminal residue" evidence="2">
    <location>
        <position position="71"/>
    </location>
</feature>
<name>A0ABD3K786_EUCGL</name>
<evidence type="ECO:0000256" key="1">
    <source>
        <dbReference type="SAM" id="MobiDB-lite"/>
    </source>
</evidence>
<gene>
    <name evidence="2" type="ORF">ACJRO7_023302</name>
</gene>
<dbReference type="EMBL" id="JBJKBG010000006">
    <property type="protein sequence ID" value="KAL3733926.1"/>
    <property type="molecule type" value="Genomic_DNA"/>
</dbReference>
<proteinExistence type="predicted"/>
<accession>A0ABD3K786</accession>
<evidence type="ECO:0000313" key="3">
    <source>
        <dbReference type="Proteomes" id="UP001634007"/>
    </source>
</evidence>
<reference evidence="2 3" key="1">
    <citation type="submission" date="2024-11" db="EMBL/GenBank/DDBJ databases">
        <title>Chromosome-level genome assembly of Eucalyptus globulus Labill. provides insights into its genome evolution.</title>
        <authorList>
            <person name="Li X."/>
        </authorList>
    </citation>
    <scope>NUCLEOTIDE SEQUENCE [LARGE SCALE GENOMIC DNA]</scope>
    <source>
        <strain evidence="2">CL2024</strain>
        <tissue evidence="2">Fresh tender leaves</tissue>
    </source>
</reference>
<feature type="compositionally biased region" description="Basic residues" evidence="1">
    <location>
        <begin position="60"/>
        <end position="71"/>
    </location>
</feature>
<evidence type="ECO:0000313" key="2">
    <source>
        <dbReference type="EMBL" id="KAL3733926.1"/>
    </source>
</evidence>
<feature type="compositionally biased region" description="Basic and acidic residues" evidence="1">
    <location>
        <begin position="1"/>
        <end position="14"/>
    </location>
</feature>
<dbReference type="Proteomes" id="UP001634007">
    <property type="component" value="Unassembled WGS sequence"/>
</dbReference>
<dbReference type="AlphaFoldDB" id="A0ABD3K786"/>
<feature type="region of interest" description="Disordered" evidence="1">
    <location>
        <begin position="1"/>
        <end position="71"/>
    </location>
</feature>
<organism evidence="2 3">
    <name type="scientific">Eucalyptus globulus</name>
    <name type="common">Tasmanian blue gum</name>
    <dbReference type="NCBI Taxonomy" id="34317"/>
    <lineage>
        <taxon>Eukaryota</taxon>
        <taxon>Viridiplantae</taxon>
        <taxon>Streptophyta</taxon>
        <taxon>Embryophyta</taxon>
        <taxon>Tracheophyta</taxon>
        <taxon>Spermatophyta</taxon>
        <taxon>Magnoliopsida</taxon>
        <taxon>eudicotyledons</taxon>
        <taxon>Gunneridae</taxon>
        <taxon>Pentapetalae</taxon>
        <taxon>rosids</taxon>
        <taxon>malvids</taxon>
        <taxon>Myrtales</taxon>
        <taxon>Myrtaceae</taxon>
        <taxon>Myrtoideae</taxon>
        <taxon>Eucalypteae</taxon>
        <taxon>Eucalyptus</taxon>
    </lineage>
</organism>